<keyword evidence="1" id="KW-0472">Membrane</keyword>
<evidence type="ECO:0000256" key="1">
    <source>
        <dbReference type="SAM" id="Phobius"/>
    </source>
</evidence>
<dbReference type="EMBL" id="QQBC01000009">
    <property type="protein sequence ID" value="RDI63903.1"/>
    <property type="molecule type" value="Genomic_DNA"/>
</dbReference>
<keyword evidence="1" id="KW-1133">Transmembrane helix</keyword>
<sequence length="345" mass="36448">MSADAARRGLAVYLGLLIALSAPATVYILVARNPLGIWALMWAPGIASLLTRLIRREGLRDISLRLGGARGWRGLGLAALYPVVIGFTAYGLAWVSGVVEFVPNPEVFPAGSNRIAMVALLLVTGLVTALGEELGWRGYMLLRLIDAGVPRPILVSGLIWATWHLPVIIGGAYLSESGSLPVIVVLFVIQITVGSYLWAWLRLNTGSVWPAVVLHASWNIVIQDVLETHTSGAGWLWLDEQGIFMLAANIVGVLVICRGPWRMLRTPERSSGRGQDQGREDRAVVGAGKIEDLQIADAQAAVGEDVVEGYRGDRVAVIGSPGAGEALAEGGGGVAVAGGDEVAQG</sequence>
<organism evidence="3 4">
    <name type="scientific">Nocardia pseudobrasiliensis</name>
    <dbReference type="NCBI Taxonomy" id="45979"/>
    <lineage>
        <taxon>Bacteria</taxon>
        <taxon>Bacillati</taxon>
        <taxon>Actinomycetota</taxon>
        <taxon>Actinomycetes</taxon>
        <taxon>Mycobacteriales</taxon>
        <taxon>Nocardiaceae</taxon>
        <taxon>Nocardia</taxon>
    </lineage>
</organism>
<gene>
    <name evidence="3" type="ORF">DFR76_109243</name>
</gene>
<keyword evidence="3" id="KW-0378">Hydrolase</keyword>
<feature type="transmembrane region" description="Helical" evidence="1">
    <location>
        <begin position="75"/>
        <end position="95"/>
    </location>
</feature>
<protein>
    <submittedName>
        <fullName evidence="3">Membrane protease YdiL (CAAX protease family)</fullName>
    </submittedName>
</protein>
<feature type="transmembrane region" description="Helical" evidence="1">
    <location>
        <begin position="242"/>
        <end position="261"/>
    </location>
</feature>
<dbReference type="InterPro" id="IPR003675">
    <property type="entry name" value="Rce1/LyrA-like_dom"/>
</dbReference>
<dbReference type="PANTHER" id="PTHR35797">
    <property type="entry name" value="PROTEASE-RELATED"/>
    <property type="match status" value="1"/>
</dbReference>
<feature type="transmembrane region" description="Helical" evidence="1">
    <location>
        <begin position="12"/>
        <end position="30"/>
    </location>
</feature>
<evidence type="ECO:0000313" key="4">
    <source>
        <dbReference type="Proteomes" id="UP000254869"/>
    </source>
</evidence>
<evidence type="ECO:0000259" key="2">
    <source>
        <dbReference type="Pfam" id="PF02517"/>
    </source>
</evidence>
<keyword evidence="1" id="KW-0812">Transmembrane</keyword>
<dbReference type="Pfam" id="PF02517">
    <property type="entry name" value="Rce1-like"/>
    <property type="match status" value="1"/>
</dbReference>
<name>A0A370HZH7_9NOCA</name>
<proteinExistence type="predicted"/>
<evidence type="ECO:0000313" key="3">
    <source>
        <dbReference type="EMBL" id="RDI63903.1"/>
    </source>
</evidence>
<dbReference type="AlphaFoldDB" id="A0A370HZH7"/>
<comment type="caution">
    <text evidence="3">The sequence shown here is derived from an EMBL/GenBank/DDBJ whole genome shotgun (WGS) entry which is preliminary data.</text>
</comment>
<dbReference type="Proteomes" id="UP000254869">
    <property type="component" value="Unassembled WGS sequence"/>
</dbReference>
<dbReference type="PANTHER" id="PTHR35797:SF1">
    <property type="entry name" value="PROTEASE"/>
    <property type="match status" value="1"/>
</dbReference>
<feature type="transmembrane region" description="Helical" evidence="1">
    <location>
        <begin position="36"/>
        <end position="54"/>
    </location>
</feature>
<feature type="transmembrane region" description="Helical" evidence="1">
    <location>
        <begin position="153"/>
        <end position="174"/>
    </location>
</feature>
<dbReference type="GO" id="GO:0004175">
    <property type="term" value="F:endopeptidase activity"/>
    <property type="evidence" value="ECO:0007669"/>
    <property type="project" value="UniProtKB-ARBA"/>
</dbReference>
<keyword evidence="4" id="KW-1185">Reference proteome</keyword>
<feature type="transmembrane region" description="Helical" evidence="1">
    <location>
        <begin position="180"/>
        <end position="199"/>
    </location>
</feature>
<feature type="domain" description="CAAX prenyl protease 2/Lysostaphin resistance protein A-like" evidence="2">
    <location>
        <begin position="117"/>
        <end position="221"/>
    </location>
</feature>
<feature type="transmembrane region" description="Helical" evidence="1">
    <location>
        <begin position="206"/>
        <end position="222"/>
    </location>
</feature>
<keyword evidence="3" id="KW-0645">Protease</keyword>
<dbReference type="InterPro" id="IPR042150">
    <property type="entry name" value="MmRce1-like"/>
</dbReference>
<accession>A0A370HZH7</accession>
<feature type="transmembrane region" description="Helical" evidence="1">
    <location>
        <begin position="115"/>
        <end position="132"/>
    </location>
</feature>
<reference evidence="3 4" key="1">
    <citation type="submission" date="2018-07" db="EMBL/GenBank/DDBJ databases">
        <title>Genomic Encyclopedia of Type Strains, Phase IV (KMG-IV): sequencing the most valuable type-strain genomes for metagenomic binning, comparative biology and taxonomic classification.</title>
        <authorList>
            <person name="Goeker M."/>
        </authorList>
    </citation>
    <scope>NUCLEOTIDE SEQUENCE [LARGE SCALE GENOMIC DNA]</scope>
    <source>
        <strain evidence="3 4">DSM 44290</strain>
    </source>
</reference>
<dbReference type="STRING" id="1210086.GCA_001613105_05433"/>
<dbReference type="GO" id="GO:0080120">
    <property type="term" value="P:CAAX-box protein maturation"/>
    <property type="evidence" value="ECO:0007669"/>
    <property type="project" value="UniProtKB-ARBA"/>
</dbReference>
<dbReference type="GO" id="GO:0006508">
    <property type="term" value="P:proteolysis"/>
    <property type="evidence" value="ECO:0007669"/>
    <property type="project" value="UniProtKB-KW"/>
</dbReference>